<dbReference type="EMBL" id="SPKJ01000082">
    <property type="protein sequence ID" value="MYZ49577.1"/>
    <property type="molecule type" value="Genomic_DNA"/>
</dbReference>
<proteinExistence type="predicted"/>
<dbReference type="Gene3D" id="3.40.50.720">
    <property type="entry name" value="NAD(P)-binding Rossmann-like Domain"/>
    <property type="match status" value="1"/>
</dbReference>
<dbReference type="Proteomes" id="UP000773614">
    <property type="component" value="Unassembled WGS sequence"/>
</dbReference>
<dbReference type="InterPro" id="IPR036291">
    <property type="entry name" value="NAD(P)-bd_dom_sf"/>
</dbReference>
<protein>
    <submittedName>
        <fullName evidence="1">3-oxoacyl-ACP reductase</fullName>
    </submittedName>
</protein>
<name>A0A964T820_9HYPH</name>
<dbReference type="AlphaFoldDB" id="A0A964T820"/>
<dbReference type="SUPFAM" id="SSF51735">
    <property type="entry name" value="NAD(P)-binding Rossmann-fold domains"/>
    <property type="match status" value="1"/>
</dbReference>
<reference evidence="1" key="1">
    <citation type="submission" date="2019-03" db="EMBL/GenBank/DDBJ databases">
        <title>Afifella sp. nov., isolated from activated sludge.</title>
        <authorList>
            <person name="Li Q."/>
            <person name="Liu Y."/>
        </authorList>
    </citation>
    <scope>NUCLEOTIDE SEQUENCE</scope>
    <source>
        <strain evidence="1">L72</strain>
    </source>
</reference>
<comment type="caution">
    <text evidence="1">The sequence shown here is derived from an EMBL/GenBank/DDBJ whole genome shotgun (WGS) entry which is preliminary data.</text>
</comment>
<sequence length="39" mass="3859">MSAVQAPVTPSFRLDGRRALVTGAGRGLGFAAACALAQA</sequence>
<evidence type="ECO:0000313" key="2">
    <source>
        <dbReference type="Proteomes" id="UP000773614"/>
    </source>
</evidence>
<evidence type="ECO:0000313" key="1">
    <source>
        <dbReference type="EMBL" id="MYZ49577.1"/>
    </source>
</evidence>
<accession>A0A964T820</accession>
<keyword evidence="2" id="KW-1185">Reference proteome</keyword>
<feature type="non-terminal residue" evidence="1">
    <location>
        <position position="39"/>
    </location>
</feature>
<gene>
    <name evidence="1" type="ORF">E4O86_17850</name>
</gene>
<organism evidence="1 2">
    <name type="scientific">Propylenella binzhouense</name>
    <dbReference type="NCBI Taxonomy" id="2555902"/>
    <lineage>
        <taxon>Bacteria</taxon>
        <taxon>Pseudomonadati</taxon>
        <taxon>Pseudomonadota</taxon>
        <taxon>Alphaproteobacteria</taxon>
        <taxon>Hyphomicrobiales</taxon>
        <taxon>Propylenellaceae</taxon>
        <taxon>Propylenella</taxon>
    </lineage>
</organism>